<protein>
    <submittedName>
        <fullName evidence="2">Uncharacterized protein</fullName>
    </submittedName>
</protein>
<gene>
    <name evidence="2" type="ORF">PCOR1329_LOCUS45156</name>
</gene>
<feature type="region of interest" description="Disordered" evidence="1">
    <location>
        <begin position="130"/>
        <end position="157"/>
    </location>
</feature>
<accession>A0ABN9U4J8</accession>
<sequence length="157" mass="16213">MRWEPAVHDGLSPGLASLAALRAVRAELGALRNQELAVSLAKLCCVTWRSGGEVLLEEGLVLELEGEGEPARLEDELRLELQDAAELPELLLVALEGPRPVLIGETVTVGAACQTYDTFALAWPGGMANRGGAAAPVSSPPEGATAGPGGALLVPRS</sequence>
<evidence type="ECO:0000313" key="3">
    <source>
        <dbReference type="Proteomes" id="UP001189429"/>
    </source>
</evidence>
<evidence type="ECO:0000313" key="2">
    <source>
        <dbReference type="EMBL" id="CAK0853804.1"/>
    </source>
</evidence>
<organism evidence="2 3">
    <name type="scientific">Prorocentrum cordatum</name>
    <dbReference type="NCBI Taxonomy" id="2364126"/>
    <lineage>
        <taxon>Eukaryota</taxon>
        <taxon>Sar</taxon>
        <taxon>Alveolata</taxon>
        <taxon>Dinophyceae</taxon>
        <taxon>Prorocentrales</taxon>
        <taxon>Prorocentraceae</taxon>
        <taxon>Prorocentrum</taxon>
    </lineage>
</organism>
<keyword evidence="3" id="KW-1185">Reference proteome</keyword>
<name>A0ABN9U4J8_9DINO</name>
<reference evidence="2" key="1">
    <citation type="submission" date="2023-10" db="EMBL/GenBank/DDBJ databases">
        <authorList>
            <person name="Chen Y."/>
            <person name="Shah S."/>
            <person name="Dougan E. K."/>
            <person name="Thang M."/>
            <person name="Chan C."/>
        </authorList>
    </citation>
    <scope>NUCLEOTIDE SEQUENCE [LARGE SCALE GENOMIC DNA]</scope>
</reference>
<comment type="caution">
    <text evidence="2">The sequence shown here is derived from an EMBL/GenBank/DDBJ whole genome shotgun (WGS) entry which is preliminary data.</text>
</comment>
<evidence type="ECO:0000256" key="1">
    <source>
        <dbReference type="SAM" id="MobiDB-lite"/>
    </source>
</evidence>
<proteinExistence type="predicted"/>
<dbReference type="EMBL" id="CAUYUJ010015427">
    <property type="protein sequence ID" value="CAK0853804.1"/>
    <property type="molecule type" value="Genomic_DNA"/>
</dbReference>
<dbReference type="Proteomes" id="UP001189429">
    <property type="component" value="Unassembled WGS sequence"/>
</dbReference>